<keyword evidence="1" id="KW-0732">Signal</keyword>
<keyword evidence="3" id="KW-1185">Reference proteome</keyword>
<gene>
    <name evidence="2" type="ORF">GT409_04350</name>
</gene>
<sequence>MKKIVMMGWFCLIGLAFVSQAAEIAINSSAAGNVDWNASIWGDPATVPTGGNDYVHDGSSAAVLLGLGTTYGGFAGDSLTMDAGTVFYSKGGGSIGSTLYMNGCQWQTRSAGTATVLGNIRVTANSTVLLIDGNLQWNTGLSSTSNAVLTLQNFNKSGKSMVVNASDSGFFGTFDIKDSGNAAYTWTIQFDQSYSDATLKIEGQKNDATYAAVYQLTGDIEFKEVMMPNGSGGLVVLDPGSYDAAALAAAGVSSDYYNDLGGTIRVATPPASEGIEMNAGTPAGTNIGWNDAIWGSPAETPTNGNDYVYNVAGVWLNALGLTYGAFDGDSVRVKSGSSLFVRGGGSLGGRLILDGGQFQNRSGINAVILGNIQVDSQSTILNISGNLELRTSLEGDGQLNIQAYQTDGQRVVIQSTDLGYAGKFALLNSGKDDVHLAVQFNRNFTEATLAFQGGNLSRATVYQLTNDIAFLSVSMPSAADESVMISLDPGVYDGAALAAAGVNPAYYSDQGGTISVGLSAYERWDAGWGIDIGAEDEDYDGDGLSNLAEYALGGDPTDSADLGEASGFANKGDAMLYVYAQYKHDTNLVYYLQTADDLMLNNWTNSGYTVLGTNVVSGGDFNFVTNSVPMTKDETFVRLVIEK</sequence>
<organism evidence="2 3">
    <name type="scientific">Tichowtungia aerotolerans</name>
    <dbReference type="NCBI Taxonomy" id="2697043"/>
    <lineage>
        <taxon>Bacteria</taxon>
        <taxon>Pseudomonadati</taxon>
        <taxon>Kiritimatiellota</taxon>
        <taxon>Tichowtungiia</taxon>
        <taxon>Tichowtungiales</taxon>
        <taxon>Tichowtungiaceae</taxon>
        <taxon>Tichowtungia</taxon>
    </lineage>
</organism>
<proteinExistence type="predicted"/>
<dbReference type="EMBL" id="CP047593">
    <property type="protein sequence ID" value="QHI68708.1"/>
    <property type="molecule type" value="Genomic_DNA"/>
</dbReference>
<evidence type="ECO:0000256" key="1">
    <source>
        <dbReference type="SAM" id="SignalP"/>
    </source>
</evidence>
<reference evidence="2 3" key="1">
    <citation type="submission" date="2020-01" db="EMBL/GenBank/DDBJ databases">
        <title>Ponticoccus aerotolerans gen. nov., sp. nov., an anaerobic bacterium and proposal of Ponticoccusceae fam. nov., Ponticoccusles ord. nov. and Ponticoccuse classis nov. in the phylum Kiritimatiellaeota.</title>
        <authorList>
            <person name="Zhou L.Y."/>
            <person name="Du Z.J."/>
        </authorList>
    </citation>
    <scope>NUCLEOTIDE SEQUENCE [LARGE SCALE GENOMIC DNA]</scope>
    <source>
        <strain evidence="2 3">S-5007</strain>
    </source>
</reference>
<feature type="signal peptide" evidence="1">
    <location>
        <begin position="1"/>
        <end position="21"/>
    </location>
</feature>
<accession>A0A6P1M9F6</accession>
<dbReference type="KEGG" id="taer:GT409_04350"/>
<dbReference type="AlphaFoldDB" id="A0A6P1M9F6"/>
<evidence type="ECO:0000313" key="3">
    <source>
        <dbReference type="Proteomes" id="UP000464954"/>
    </source>
</evidence>
<dbReference type="RefSeq" id="WP_160627293.1">
    <property type="nucleotide sequence ID" value="NZ_CP047593.1"/>
</dbReference>
<evidence type="ECO:0000313" key="2">
    <source>
        <dbReference type="EMBL" id="QHI68708.1"/>
    </source>
</evidence>
<protein>
    <submittedName>
        <fullName evidence="2">Uncharacterized protein</fullName>
    </submittedName>
</protein>
<dbReference type="Proteomes" id="UP000464954">
    <property type="component" value="Chromosome"/>
</dbReference>
<feature type="chain" id="PRO_5026866239" evidence="1">
    <location>
        <begin position="22"/>
        <end position="643"/>
    </location>
</feature>
<name>A0A6P1M9F6_9BACT</name>